<accession>A0A382Y5J9</accession>
<feature type="transmembrane region" description="Helical" evidence="2">
    <location>
        <begin position="6"/>
        <end position="24"/>
    </location>
</feature>
<evidence type="ECO:0000256" key="2">
    <source>
        <dbReference type="SAM" id="Phobius"/>
    </source>
</evidence>
<reference evidence="3" key="1">
    <citation type="submission" date="2018-05" db="EMBL/GenBank/DDBJ databases">
        <authorList>
            <person name="Lanie J.A."/>
            <person name="Ng W.-L."/>
            <person name="Kazmierczak K.M."/>
            <person name="Andrzejewski T.M."/>
            <person name="Davidsen T.M."/>
            <person name="Wayne K.J."/>
            <person name="Tettelin H."/>
            <person name="Glass J.I."/>
            <person name="Rusch D."/>
            <person name="Podicherti R."/>
            <person name="Tsui H.-C.T."/>
            <person name="Winkler M.E."/>
        </authorList>
    </citation>
    <scope>NUCLEOTIDE SEQUENCE</scope>
</reference>
<proteinExistence type="predicted"/>
<dbReference type="EMBL" id="UINC01172810">
    <property type="protein sequence ID" value="SVD78081.1"/>
    <property type="molecule type" value="Genomic_DNA"/>
</dbReference>
<keyword evidence="2" id="KW-0812">Transmembrane</keyword>
<dbReference type="AlphaFoldDB" id="A0A382Y5J9"/>
<evidence type="ECO:0000256" key="1">
    <source>
        <dbReference type="SAM" id="MobiDB-lite"/>
    </source>
</evidence>
<feature type="compositionally biased region" description="Low complexity" evidence="1">
    <location>
        <begin position="51"/>
        <end position="61"/>
    </location>
</feature>
<organism evidence="3">
    <name type="scientific">marine metagenome</name>
    <dbReference type="NCBI Taxonomy" id="408172"/>
    <lineage>
        <taxon>unclassified sequences</taxon>
        <taxon>metagenomes</taxon>
        <taxon>ecological metagenomes</taxon>
    </lineage>
</organism>
<feature type="region of interest" description="Disordered" evidence="1">
    <location>
        <begin position="38"/>
        <end position="70"/>
    </location>
</feature>
<sequence>PGMINAIIFLVLILFIIILLFVALSRKKQPIYLKPTVKKKMSDEGVDDDAPSSTSPSPSSPEFQRDEDAIRSELRSLRQTAVSLTVGEKESASALIKEWLDDNPNKGANPAE</sequence>
<protein>
    <submittedName>
        <fullName evidence="3">Uncharacterized protein</fullName>
    </submittedName>
</protein>
<name>A0A382Y5J9_9ZZZZ</name>
<evidence type="ECO:0000313" key="3">
    <source>
        <dbReference type="EMBL" id="SVD78081.1"/>
    </source>
</evidence>
<keyword evidence="2" id="KW-1133">Transmembrane helix</keyword>
<keyword evidence="2" id="KW-0472">Membrane</keyword>
<gene>
    <name evidence="3" type="ORF">METZ01_LOCUS430935</name>
</gene>
<feature type="non-terminal residue" evidence="3">
    <location>
        <position position="1"/>
    </location>
</feature>